<dbReference type="OrthoDB" id="9255614at2"/>
<dbReference type="KEGG" id="pin:Ping_0236"/>
<organism evidence="1 2">
    <name type="scientific">Psychromonas ingrahamii (strain DSM 17664 / CCUG 51855 / 37)</name>
    <dbReference type="NCBI Taxonomy" id="357804"/>
    <lineage>
        <taxon>Bacteria</taxon>
        <taxon>Pseudomonadati</taxon>
        <taxon>Pseudomonadota</taxon>
        <taxon>Gammaproteobacteria</taxon>
        <taxon>Alteromonadales</taxon>
        <taxon>Psychromonadaceae</taxon>
        <taxon>Psychromonas</taxon>
    </lineage>
</organism>
<dbReference type="HOGENOM" id="CLU_1160313_0_0_6"/>
<sequence length="239" mass="27083">MQSKVVWLIGRGASIACGLDWDLSNSEGKLNRESQISIIKEKLPQAMKKVNSEPYSKLVRILEKRTTSKYFHRFVTTNWDCLLQNELSSLCESKAAVPDAFGMNSHVYHLNGTVEDTPEDLRSKILLESDEPELREMWFESNEAFNIILESSIFVVVGMSFECVIDRYTLVALGRCGSEMPVASSNWLLVNPNREQAEKVSSEISRHLPDAKFKFVNEGFNEWINRGARELCDIGVLSA</sequence>
<evidence type="ECO:0008006" key="3">
    <source>
        <dbReference type="Google" id="ProtNLM"/>
    </source>
</evidence>
<dbReference type="Proteomes" id="UP000000639">
    <property type="component" value="Chromosome"/>
</dbReference>
<dbReference type="RefSeq" id="WP_011768662.1">
    <property type="nucleotide sequence ID" value="NC_008709.1"/>
</dbReference>
<dbReference type="AlphaFoldDB" id="A1SRI8"/>
<reference evidence="1 2" key="1">
    <citation type="submission" date="2007-01" db="EMBL/GenBank/DDBJ databases">
        <title>Complete sequence of Psychromonas ingrahamii 37.</title>
        <authorList>
            <consortium name="US DOE Joint Genome Institute"/>
            <person name="Copeland A."/>
            <person name="Lucas S."/>
            <person name="Lapidus A."/>
            <person name="Barry K."/>
            <person name="Detter J.C."/>
            <person name="Glavina del Rio T."/>
            <person name="Hammon N."/>
            <person name="Israni S."/>
            <person name="Dalin E."/>
            <person name="Tice H."/>
            <person name="Pitluck S."/>
            <person name="Thompson L.S."/>
            <person name="Brettin T."/>
            <person name="Bruce D."/>
            <person name="Han C."/>
            <person name="Tapia R."/>
            <person name="Schmutz J."/>
            <person name="Larimer F."/>
            <person name="Land M."/>
            <person name="Hauser L."/>
            <person name="Kyrpides N."/>
            <person name="Ivanova N."/>
            <person name="Staley J."/>
            <person name="Richardson P."/>
        </authorList>
    </citation>
    <scope>NUCLEOTIDE SEQUENCE [LARGE SCALE GENOMIC DNA]</scope>
    <source>
        <strain evidence="1 2">37</strain>
    </source>
</reference>
<proteinExistence type="predicted"/>
<dbReference type="EMBL" id="CP000510">
    <property type="protein sequence ID" value="ABM02103.1"/>
    <property type="molecule type" value="Genomic_DNA"/>
</dbReference>
<protein>
    <recommendedName>
        <fullName evidence="3">SIR2-like domain-containing protein</fullName>
    </recommendedName>
</protein>
<dbReference type="STRING" id="357804.Ping_0236"/>
<name>A1SRI8_PSYIN</name>
<gene>
    <name evidence="1" type="ordered locus">Ping_0236</name>
</gene>
<evidence type="ECO:0000313" key="2">
    <source>
        <dbReference type="Proteomes" id="UP000000639"/>
    </source>
</evidence>
<keyword evidence="2" id="KW-1185">Reference proteome</keyword>
<accession>A1SRI8</accession>
<evidence type="ECO:0000313" key="1">
    <source>
        <dbReference type="EMBL" id="ABM02103.1"/>
    </source>
</evidence>